<name>A0A8J4H074_9CHLO</name>
<dbReference type="NCBIfam" id="TIGR01525">
    <property type="entry name" value="ATPase-IB_hvy"/>
    <property type="match status" value="1"/>
</dbReference>
<dbReference type="OrthoDB" id="432719at2759"/>
<dbReference type="Pfam" id="PF00403">
    <property type="entry name" value="HMA"/>
    <property type="match status" value="1"/>
</dbReference>
<evidence type="ECO:0000259" key="11">
    <source>
        <dbReference type="PROSITE" id="PS50846"/>
    </source>
</evidence>
<dbReference type="InterPro" id="IPR059000">
    <property type="entry name" value="ATPase_P-type_domA"/>
</dbReference>
<keyword evidence="15" id="KW-1185">Reference proteome</keyword>
<reference evidence="13" key="1">
    <citation type="journal article" date="2021" name="Proc. Natl. Acad. Sci. U.S.A.">
        <title>Three genomes in the algal genus Volvox reveal the fate of a haploid sex-determining region after a transition to homothallism.</title>
        <authorList>
            <person name="Yamamoto K."/>
            <person name="Hamaji T."/>
            <person name="Kawai-Toyooka H."/>
            <person name="Matsuzaki R."/>
            <person name="Takahashi F."/>
            <person name="Nishimura Y."/>
            <person name="Kawachi M."/>
            <person name="Noguchi H."/>
            <person name="Minakuchi Y."/>
            <person name="Umen J.G."/>
            <person name="Toyoda A."/>
            <person name="Nozaki H."/>
        </authorList>
    </citation>
    <scope>NUCLEOTIDE SEQUENCE</scope>
    <source>
        <strain evidence="13">NIES-3785</strain>
        <strain evidence="12">NIES-3786</strain>
    </source>
</reference>
<dbReference type="PANTHER" id="PTHR43520:SF22">
    <property type="entry name" value="COPPER-TRANSPORTING ATPASE PAA1, CHLOROPLASTIC"/>
    <property type="match status" value="1"/>
</dbReference>
<dbReference type="GO" id="GO:0043682">
    <property type="term" value="F:P-type divalent copper transporter activity"/>
    <property type="evidence" value="ECO:0007669"/>
    <property type="project" value="TreeGrafter"/>
</dbReference>
<dbReference type="PROSITE" id="PS00154">
    <property type="entry name" value="ATPASE_E1_E2"/>
    <property type="match status" value="1"/>
</dbReference>
<dbReference type="Proteomes" id="UP000722791">
    <property type="component" value="Unassembled WGS sequence"/>
</dbReference>
<evidence type="ECO:0000256" key="10">
    <source>
        <dbReference type="RuleBase" id="RU362081"/>
    </source>
</evidence>
<comment type="caution">
    <text evidence="13">The sequence shown here is derived from an EMBL/GenBank/DDBJ whole genome shotgun (WGS) entry which is preliminary data.</text>
</comment>
<dbReference type="Proteomes" id="UP000747110">
    <property type="component" value="Unassembled WGS sequence"/>
</dbReference>
<dbReference type="EMBL" id="BNCQ01000081">
    <property type="protein sequence ID" value="GIM16555.1"/>
    <property type="molecule type" value="Genomic_DNA"/>
</dbReference>
<keyword evidence="6 10" id="KW-0067">ATP-binding</keyword>
<evidence type="ECO:0000256" key="6">
    <source>
        <dbReference type="ARBA" id="ARBA00022840"/>
    </source>
</evidence>
<evidence type="ECO:0000313" key="13">
    <source>
        <dbReference type="EMBL" id="GIM16555.1"/>
    </source>
</evidence>
<dbReference type="Gene3D" id="3.40.1110.10">
    <property type="entry name" value="Calcium-transporting ATPase, cytoplasmic domain N"/>
    <property type="match status" value="1"/>
</dbReference>
<evidence type="ECO:0000256" key="1">
    <source>
        <dbReference type="ARBA" id="ARBA00004141"/>
    </source>
</evidence>
<dbReference type="PANTHER" id="PTHR43520">
    <property type="entry name" value="ATP7, ISOFORM B"/>
    <property type="match status" value="1"/>
</dbReference>
<keyword evidence="4 10" id="KW-0479">Metal-binding</keyword>
<dbReference type="InterPro" id="IPR018303">
    <property type="entry name" value="ATPase_P-typ_P_site"/>
</dbReference>
<dbReference type="Gene3D" id="3.40.50.1000">
    <property type="entry name" value="HAD superfamily/HAD-like"/>
    <property type="match status" value="1"/>
</dbReference>
<dbReference type="SUPFAM" id="SSF81653">
    <property type="entry name" value="Calcium ATPase, transduction domain A"/>
    <property type="match status" value="1"/>
</dbReference>
<evidence type="ECO:0000313" key="15">
    <source>
        <dbReference type="Proteomes" id="UP000747110"/>
    </source>
</evidence>
<dbReference type="InterPro" id="IPR023298">
    <property type="entry name" value="ATPase_P-typ_TM_dom_sf"/>
</dbReference>
<dbReference type="PROSITE" id="PS01229">
    <property type="entry name" value="COF_2"/>
    <property type="match status" value="1"/>
</dbReference>
<dbReference type="InterPro" id="IPR023299">
    <property type="entry name" value="ATPase_P-typ_cyto_dom_N"/>
</dbReference>
<evidence type="ECO:0000256" key="9">
    <source>
        <dbReference type="ARBA" id="ARBA00023136"/>
    </source>
</evidence>
<dbReference type="InterPro" id="IPR044492">
    <property type="entry name" value="P_typ_ATPase_HD_dom"/>
</dbReference>
<evidence type="ECO:0000313" key="14">
    <source>
        <dbReference type="Proteomes" id="UP000722791"/>
    </source>
</evidence>
<dbReference type="InterPro" id="IPR023214">
    <property type="entry name" value="HAD_sf"/>
</dbReference>
<dbReference type="InterPro" id="IPR006121">
    <property type="entry name" value="HMA_dom"/>
</dbReference>
<keyword evidence="8" id="KW-1133">Transmembrane helix</keyword>
<dbReference type="PROSITE" id="PS50846">
    <property type="entry name" value="HMA_2"/>
    <property type="match status" value="1"/>
</dbReference>
<dbReference type="GO" id="GO:0016020">
    <property type="term" value="C:membrane"/>
    <property type="evidence" value="ECO:0007669"/>
    <property type="project" value="UniProtKB-SubCell"/>
</dbReference>
<dbReference type="SUPFAM" id="SSF56784">
    <property type="entry name" value="HAD-like"/>
    <property type="match status" value="1"/>
</dbReference>
<dbReference type="Gene3D" id="2.70.150.10">
    <property type="entry name" value="Calcium-transporting ATPase, cytoplasmic transduction domain A"/>
    <property type="match status" value="1"/>
</dbReference>
<keyword evidence="5 10" id="KW-0547">Nucleotide-binding</keyword>
<dbReference type="SFLD" id="SFLDS00003">
    <property type="entry name" value="Haloacid_Dehalogenase"/>
    <property type="match status" value="1"/>
</dbReference>
<evidence type="ECO:0000256" key="7">
    <source>
        <dbReference type="ARBA" id="ARBA00022967"/>
    </source>
</evidence>
<gene>
    <name evidence="12" type="ORF">Vretifemale_20332</name>
    <name evidence="13" type="ORF">Vretimale_19178</name>
</gene>
<evidence type="ECO:0000256" key="8">
    <source>
        <dbReference type="ARBA" id="ARBA00022989"/>
    </source>
</evidence>
<keyword evidence="7" id="KW-1278">Translocase</keyword>
<dbReference type="InterPro" id="IPR036412">
    <property type="entry name" value="HAD-like_sf"/>
</dbReference>
<dbReference type="SUPFAM" id="SSF81665">
    <property type="entry name" value="Calcium ATPase, transmembrane domain M"/>
    <property type="match status" value="1"/>
</dbReference>
<comment type="similarity">
    <text evidence="2 10">Belongs to the cation transport ATPase (P-type) (TC 3.A.3) family. Type IB subfamily.</text>
</comment>
<dbReference type="NCBIfam" id="TIGR01494">
    <property type="entry name" value="ATPase_P-type"/>
    <property type="match status" value="2"/>
</dbReference>
<dbReference type="SFLD" id="SFLDG00002">
    <property type="entry name" value="C1.7:_P-type_atpase_like"/>
    <property type="match status" value="1"/>
</dbReference>
<dbReference type="SUPFAM" id="SSF81660">
    <property type="entry name" value="Metal cation-transporting ATPase, ATP-binding domain N"/>
    <property type="match status" value="1"/>
</dbReference>
<feature type="domain" description="HMA" evidence="11">
    <location>
        <begin position="130"/>
        <end position="222"/>
    </location>
</feature>
<protein>
    <recommendedName>
        <fullName evidence="11">HMA domain-containing protein</fullName>
    </recommendedName>
</protein>
<evidence type="ECO:0000256" key="2">
    <source>
        <dbReference type="ARBA" id="ARBA00006024"/>
    </source>
</evidence>
<keyword evidence="9 10" id="KW-0472">Membrane</keyword>
<dbReference type="GO" id="GO:0055070">
    <property type="term" value="P:copper ion homeostasis"/>
    <property type="evidence" value="ECO:0007669"/>
    <property type="project" value="TreeGrafter"/>
</dbReference>
<proteinExistence type="inferred from homology"/>
<dbReference type="InterPro" id="IPR027256">
    <property type="entry name" value="P-typ_ATPase_IB"/>
</dbReference>
<organism evidence="13 14">
    <name type="scientific">Volvox reticuliferus</name>
    <dbReference type="NCBI Taxonomy" id="1737510"/>
    <lineage>
        <taxon>Eukaryota</taxon>
        <taxon>Viridiplantae</taxon>
        <taxon>Chlorophyta</taxon>
        <taxon>core chlorophytes</taxon>
        <taxon>Chlorophyceae</taxon>
        <taxon>CS clade</taxon>
        <taxon>Chlamydomonadales</taxon>
        <taxon>Volvocaceae</taxon>
        <taxon>Volvox</taxon>
    </lineage>
</organism>
<dbReference type="Gene3D" id="3.30.70.100">
    <property type="match status" value="1"/>
</dbReference>
<comment type="subcellular location">
    <subcellularLocation>
        <location evidence="1">Membrane</location>
        <topology evidence="1">Multi-pass membrane protein</topology>
    </subcellularLocation>
</comment>
<dbReference type="AlphaFoldDB" id="A0A8J4H074"/>
<dbReference type="Pfam" id="PF00702">
    <property type="entry name" value="Hydrolase"/>
    <property type="match status" value="1"/>
</dbReference>
<dbReference type="GO" id="GO:0005507">
    <property type="term" value="F:copper ion binding"/>
    <property type="evidence" value="ECO:0007669"/>
    <property type="project" value="TreeGrafter"/>
</dbReference>
<evidence type="ECO:0000256" key="4">
    <source>
        <dbReference type="ARBA" id="ARBA00022723"/>
    </source>
</evidence>
<sequence>MTPITQRQSASRGLVAVHVATNSTRRCRFMVLPLAAANLGNSSDPKLHAHHAAWGWQLLRATVVATTAQFCVAASQAANASVGGGFGAGGGYGGFGGGGGGGGDGPSSTRPVSSANVLGDAAEASDFVEEVVLLDVGGMKCGGCVGHVKKILEAQPGVTSASVNLTTETALVRVLVPRGGGGGGGRGGSIGGICGDGSDGGGKATTGRALAALGEDLAKALSAAGFPCRPRDPTTSSSSLAAALAAKRAAKVDRLRAATVDLVVAWGLAAVCSLGHLAHALPAAPGWMHVLHSVPLNAALSAAALLGPGREILVSGLRALAAGRPDMNTLVGLGASASFGVSCVAAALPGLGWKTFFEEPAMLLGFVLVGRALEERAKLQASADMAALQELVPMKARLLLTGGEKHTEVPAEAVGPGDLLLVLPGDRVPVDGVVVGGRSSVDESALTGEPMPLTKAQGDKVTAGTVNCDGALTVRAEHSGQQTVIADIVRMVEVAQARTAPIQRLADTVAGKFAYGVMGLSAATFAFWATVGTRVFPQVLAASATGPAGTLLLSLQMACNVLVTACPCALGLATPTAVLVGTSAGARRGLLIRGGDILEAASHVDTVVLDKTGTLTVGKPQVTHVHSLLPLESLSGAGAASTSGSAADIVLQLAAAAERRTTHPVAQALVRAADQLHPPKAAAIDATAAAVAAVAAPSGSPGGSGTTAADSFVGGGHAASSSGSSAAESAVGQVQLDLSVQDGSFVQEPGSGVAATVGGRRVAVGTLDWLQRQGADVAAAEAALGAYGATGGTAAAAVSSASSADDLDFPEPPPPAAASAAAAAAAAVQGVGNSHSRVYVAVDGAVAGVIDVADAVRPDAWETVDRLHRQGIRTVMLSGDKPAAAAEVAAAVGIATHDVYADVKPAGKKAVVDELRASGRVVAMVGDGINDTAALAAADVGIAMGGGVDAASEVAKVVLMGDQLSQVADTVHLARRTLAKINQNLIWAFGYNLVAIPLAAGALLPTAGICLTPSISGALMGLSSLAVVTNSLLLQLEVKSMGAAASSPAAATRGSMQPLVAAADARGSLGTAAEGGDMVGKAEPAATAAAAATAAVVTTSAAVAAVAGELGRAAPQMLASVVSWGSPGGPGAVSGAAG</sequence>
<dbReference type="FunFam" id="2.70.150.10:FF:000002">
    <property type="entry name" value="Copper-transporting ATPase 1, putative"/>
    <property type="match status" value="1"/>
</dbReference>
<evidence type="ECO:0000313" key="12">
    <source>
        <dbReference type="EMBL" id="GIL92858.1"/>
    </source>
</evidence>
<evidence type="ECO:0000256" key="5">
    <source>
        <dbReference type="ARBA" id="ARBA00022741"/>
    </source>
</evidence>
<dbReference type="CDD" id="cd00371">
    <property type="entry name" value="HMA"/>
    <property type="match status" value="1"/>
</dbReference>
<dbReference type="PRINTS" id="PR00119">
    <property type="entry name" value="CATATPASE"/>
</dbReference>
<dbReference type="FunFam" id="3.40.50.1000:FF:000453">
    <property type="entry name" value="Copper-transporting ATPase PAA1 chloroplastic"/>
    <property type="match status" value="1"/>
</dbReference>
<dbReference type="EMBL" id="BNCP01000083">
    <property type="protein sequence ID" value="GIL92858.1"/>
    <property type="molecule type" value="Genomic_DNA"/>
</dbReference>
<dbReference type="InterPro" id="IPR036163">
    <property type="entry name" value="HMA_dom_sf"/>
</dbReference>
<dbReference type="InterPro" id="IPR017969">
    <property type="entry name" value="Heavy-metal-associated_CS"/>
</dbReference>
<evidence type="ECO:0000256" key="3">
    <source>
        <dbReference type="ARBA" id="ARBA00022692"/>
    </source>
</evidence>
<dbReference type="InterPro" id="IPR008250">
    <property type="entry name" value="ATPase_P-typ_transduc_dom_A_sf"/>
</dbReference>
<dbReference type="GO" id="GO:0005524">
    <property type="term" value="F:ATP binding"/>
    <property type="evidence" value="ECO:0007669"/>
    <property type="project" value="UniProtKB-UniRule"/>
</dbReference>
<dbReference type="PROSITE" id="PS01047">
    <property type="entry name" value="HMA_1"/>
    <property type="match status" value="1"/>
</dbReference>
<dbReference type="InterPro" id="IPR001757">
    <property type="entry name" value="P_typ_ATPase"/>
</dbReference>
<accession>A0A8J4H074</accession>
<dbReference type="GO" id="GO:0016887">
    <property type="term" value="F:ATP hydrolysis activity"/>
    <property type="evidence" value="ECO:0007669"/>
    <property type="project" value="InterPro"/>
</dbReference>
<dbReference type="Pfam" id="PF00122">
    <property type="entry name" value="E1-E2_ATPase"/>
    <property type="match status" value="1"/>
</dbReference>
<dbReference type="SUPFAM" id="SSF55008">
    <property type="entry name" value="HMA, heavy metal-associated domain"/>
    <property type="match status" value="1"/>
</dbReference>
<dbReference type="SFLD" id="SFLDF00027">
    <property type="entry name" value="p-type_atpase"/>
    <property type="match status" value="1"/>
</dbReference>
<keyword evidence="3" id="KW-0812">Transmembrane</keyword>